<dbReference type="Pfam" id="PF07555">
    <property type="entry name" value="NAGidase"/>
    <property type="match status" value="1"/>
</dbReference>
<dbReference type="GO" id="GO:0005975">
    <property type="term" value="P:carbohydrate metabolic process"/>
    <property type="evidence" value="ECO:0007669"/>
    <property type="project" value="UniProtKB-ARBA"/>
</dbReference>
<comment type="caution">
    <text evidence="7">The sequence shown here is derived from an EMBL/GenBank/DDBJ whole genome shotgun (WGS) entry which is preliminary data.</text>
</comment>
<feature type="active site" description="Proton donor" evidence="3">
    <location>
        <position position="309"/>
    </location>
</feature>
<dbReference type="InParanoid" id="A0A1Q5PVS2"/>
<evidence type="ECO:0000259" key="5">
    <source>
        <dbReference type="PROSITE" id="PS50022"/>
    </source>
</evidence>
<evidence type="ECO:0000313" key="7">
    <source>
        <dbReference type="EMBL" id="OKL51691.1"/>
    </source>
</evidence>
<dbReference type="Gene3D" id="3.20.20.80">
    <property type="entry name" value="Glycosidases"/>
    <property type="match status" value="1"/>
</dbReference>
<dbReference type="Gene3D" id="3.30.379.10">
    <property type="entry name" value="Chitobiase/beta-hexosaminidase domain 2-like"/>
    <property type="match status" value="1"/>
</dbReference>
<feature type="domain" description="F5/8 type C" evidence="5">
    <location>
        <begin position="644"/>
        <end position="769"/>
    </location>
</feature>
<keyword evidence="2 3" id="KW-0326">Glycosidase</keyword>
<dbReference type="EMBL" id="MQVS01000005">
    <property type="protein sequence ID" value="OKL51691.1"/>
    <property type="molecule type" value="Genomic_DNA"/>
</dbReference>
<dbReference type="InterPro" id="IPR011496">
    <property type="entry name" value="O-GlcNAcase_cat"/>
</dbReference>
<dbReference type="InterPro" id="IPR029018">
    <property type="entry name" value="Hex-like_dom2"/>
</dbReference>
<keyword evidence="8" id="KW-1185">Reference proteome</keyword>
<gene>
    <name evidence="7" type="ORF">BSZ40_05930</name>
</gene>
<evidence type="ECO:0000256" key="4">
    <source>
        <dbReference type="SAM" id="SignalP"/>
    </source>
</evidence>
<dbReference type="Proteomes" id="UP000185612">
    <property type="component" value="Unassembled WGS sequence"/>
</dbReference>
<dbReference type="Pfam" id="PF00754">
    <property type="entry name" value="F5_F8_type_C"/>
    <property type="match status" value="1"/>
</dbReference>
<feature type="chain" id="PRO_5038632639" evidence="4">
    <location>
        <begin position="25"/>
        <end position="903"/>
    </location>
</feature>
<sequence>MRRGNWTASILGIVLLAACVPAGSEQTAESADTRVVVPDAGPTLPSALLNVFPFPQHVSPTGVTVPLTGQVTIVRGAHVSDQTVEDTVAAVRAAGGTPTVQLAAAPLPSSKGSVIRLQIINLTDSAPTPQPHPFPAHMPAEGYVLSSQTENDHPTLTVVSPSPAGTYYGVQTLRQLAADGQIPAVRITDWPGLPLRGVVEGFYGVPWSHPARLDLLRFAGRHKLNTFVYAAKDDDLLRARWREPFTTAQLAKFRELVATAESHHVRFTVALSPGLDLCYTSAEDYAAARTKLAQLQDTGVKYFTFAFDDVEPQFHCEHDSARFPGDAETALARAQADFTNRLVADLSLTGVSVVPTKYHGTDPHPYKDTLGRELATGITVQWTGPGIISAAITAADAQAAREQYHAAPLVVWDNYPVNDGDRTRLFLGPLPQRAAELGNIVTGLTANPMIQPYASQVALAGVADYTWNPTGFSVEVSWRGVLNELAGPNLDTRRALHAFADSASGWQPYSLTSVEAPTLTRAIAQFEQGDDAPLRAELELLAALPAALADLPDRGFAADVAPWAQALSAQARGTLHLLAAREAAARDDRQEVARQLDAWSVTRAAADSPSVAALGGDGTVRQAALVPVVADGRLLELQADLLAALDSQFSLEAAPARHPYQALPTTTLNTNPELPLAQAVDGQQDTAWQSEAGARADDALTVDLGKTAPVGTVELHQASADDEPGDMFHYAVVEASADGENWQELGRAEEAARIFLPLDEPVPARYVRVRAARPNPGDKWVMVREFVVWPPSAEVATTLPKADVGSEAGADGKLATSFLPAPAPSGGTFTRQVPSGSPRQLTVVAAGEGHVEAKVAGQWQPLGEIDQRGSWLELKVPPAADAVRLRFTGSTARVHEMSFSAAD</sequence>
<dbReference type="SUPFAM" id="SSF49785">
    <property type="entry name" value="Galactose-binding domain-like"/>
    <property type="match status" value="1"/>
</dbReference>
<comment type="similarity">
    <text evidence="3">Belongs to the glycosyl hydrolase 84 family.</text>
</comment>
<dbReference type="PROSITE" id="PS52009">
    <property type="entry name" value="GH84"/>
    <property type="match status" value="1"/>
</dbReference>
<name>A0A1Q5PVS2_9ACTO</name>
<dbReference type="GO" id="GO:1901135">
    <property type="term" value="P:carbohydrate derivative metabolic process"/>
    <property type="evidence" value="ECO:0007669"/>
    <property type="project" value="UniProtKB-ARBA"/>
</dbReference>
<dbReference type="GO" id="GO:0015929">
    <property type="term" value="F:hexosaminidase activity"/>
    <property type="evidence" value="ECO:0007669"/>
    <property type="project" value="UniProtKB-ARBA"/>
</dbReference>
<dbReference type="Gene3D" id="2.60.120.260">
    <property type="entry name" value="Galactose-binding domain-like"/>
    <property type="match status" value="1"/>
</dbReference>
<reference evidence="8" key="1">
    <citation type="submission" date="2016-12" db="EMBL/GenBank/DDBJ databases">
        <authorList>
            <person name="Meng X."/>
        </authorList>
    </citation>
    <scope>NUCLEOTIDE SEQUENCE [LARGE SCALE GENOMIC DNA]</scope>
    <source>
        <strain evidence="8">DSM 20732</strain>
    </source>
</reference>
<evidence type="ECO:0000256" key="1">
    <source>
        <dbReference type="ARBA" id="ARBA00022801"/>
    </source>
</evidence>
<evidence type="ECO:0000256" key="3">
    <source>
        <dbReference type="PROSITE-ProRule" id="PRU01353"/>
    </source>
</evidence>
<dbReference type="PROSITE" id="PS51257">
    <property type="entry name" value="PROKAR_LIPOPROTEIN"/>
    <property type="match status" value="1"/>
</dbReference>
<dbReference type="PANTHER" id="PTHR13170">
    <property type="entry name" value="O-GLCNACASE"/>
    <property type="match status" value="1"/>
</dbReference>
<dbReference type="PANTHER" id="PTHR13170:SF16">
    <property type="entry name" value="PROTEIN O-GLCNACASE"/>
    <property type="match status" value="1"/>
</dbReference>
<keyword evidence="4" id="KW-0732">Signal</keyword>
<dbReference type="OrthoDB" id="9760892at2"/>
<dbReference type="SUPFAM" id="SSF55545">
    <property type="entry name" value="beta-N-acetylhexosaminidase-like domain"/>
    <property type="match status" value="1"/>
</dbReference>
<dbReference type="AlphaFoldDB" id="A0A1Q5PVS2"/>
<proteinExistence type="inferred from homology"/>
<dbReference type="PROSITE" id="PS50022">
    <property type="entry name" value="FA58C_3"/>
    <property type="match status" value="1"/>
</dbReference>
<dbReference type="InterPro" id="IPR017853">
    <property type="entry name" value="GH"/>
</dbReference>
<feature type="domain" description="GH84" evidence="6">
    <location>
        <begin position="194"/>
        <end position="470"/>
    </location>
</feature>
<accession>A0A1Q5PVS2</accession>
<dbReference type="Pfam" id="PF02838">
    <property type="entry name" value="Glyco_hydro_20b"/>
    <property type="match status" value="1"/>
</dbReference>
<evidence type="ECO:0000256" key="2">
    <source>
        <dbReference type="ARBA" id="ARBA00023295"/>
    </source>
</evidence>
<dbReference type="InterPro" id="IPR051822">
    <property type="entry name" value="Glycosyl_Hydrolase_84"/>
</dbReference>
<evidence type="ECO:0000313" key="8">
    <source>
        <dbReference type="Proteomes" id="UP000185612"/>
    </source>
</evidence>
<dbReference type="SUPFAM" id="SSF51445">
    <property type="entry name" value="(Trans)glycosidases"/>
    <property type="match status" value="1"/>
</dbReference>
<evidence type="ECO:0000259" key="6">
    <source>
        <dbReference type="PROSITE" id="PS52009"/>
    </source>
</evidence>
<organism evidence="7 8">
    <name type="scientific">Buchananella hordeovulneris</name>
    <dbReference type="NCBI Taxonomy" id="52770"/>
    <lineage>
        <taxon>Bacteria</taxon>
        <taxon>Bacillati</taxon>
        <taxon>Actinomycetota</taxon>
        <taxon>Actinomycetes</taxon>
        <taxon>Actinomycetales</taxon>
        <taxon>Actinomycetaceae</taxon>
        <taxon>Buchananella</taxon>
    </lineage>
</organism>
<dbReference type="InterPro" id="IPR015882">
    <property type="entry name" value="HEX_bac_N"/>
</dbReference>
<feature type="signal peptide" evidence="4">
    <location>
        <begin position="1"/>
        <end position="24"/>
    </location>
</feature>
<dbReference type="InterPro" id="IPR000421">
    <property type="entry name" value="FA58C"/>
</dbReference>
<protein>
    <submittedName>
        <fullName evidence="7">Uncharacterized protein</fullName>
    </submittedName>
</protein>
<dbReference type="STRING" id="52770.BSZ40_05930"/>
<dbReference type="InterPro" id="IPR008979">
    <property type="entry name" value="Galactose-bd-like_sf"/>
</dbReference>
<dbReference type="RefSeq" id="WP_073824247.1">
    <property type="nucleotide sequence ID" value="NZ_MQVS01000005.1"/>
</dbReference>
<keyword evidence="1 3" id="KW-0378">Hydrolase</keyword>